<dbReference type="AlphaFoldDB" id="A0A4Q0T4J6"/>
<reference evidence="4" key="2">
    <citation type="submission" date="2019-02" db="EMBL/GenBank/DDBJ databases">
        <title>Granulicella sibirica sp. nov., a psychrotolerant acidobacterium isolated from an organic soil layer in forested tundra, West Siberia.</title>
        <authorList>
            <person name="Oshkin I.Y."/>
            <person name="Kulichevskaya I.S."/>
            <person name="Rijpstra W.I.C."/>
            <person name="Sinninghe Damste J.S."/>
            <person name="Rakitin A.L."/>
            <person name="Ravin N.V."/>
            <person name="Dedysh S.N."/>
        </authorList>
    </citation>
    <scope>NUCLEOTIDE SEQUENCE [LARGE SCALE GENOMIC DNA]</scope>
    <source>
        <strain evidence="4">AF10</strain>
    </source>
</reference>
<keyword evidence="4" id="KW-1185">Reference proteome</keyword>
<protein>
    <recommendedName>
        <fullName evidence="2">Activator of Hsp90 ATPase homologue 1/2-like C-terminal domain-containing protein</fullName>
    </recommendedName>
</protein>
<proteinExistence type="inferred from homology"/>
<dbReference type="RefSeq" id="WP_128912612.1">
    <property type="nucleotide sequence ID" value="NZ_RDSM01000001.1"/>
</dbReference>
<feature type="domain" description="Activator of Hsp90 ATPase homologue 1/2-like C-terminal" evidence="2">
    <location>
        <begin position="13"/>
        <end position="146"/>
    </location>
</feature>
<dbReference type="Gene3D" id="3.30.530.20">
    <property type="match status" value="1"/>
</dbReference>
<reference evidence="3 4" key="1">
    <citation type="submission" date="2018-11" db="EMBL/GenBank/DDBJ databases">
        <authorList>
            <person name="Mardanov A.V."/>
            <person name="Ravin N.V."/>
            <person name="Dedysh S.N."/>
        </authorList>
    </citation>
    <scope>NUCLEOTIDE SEQUENCE [LARGE SCALE GENOMIC DNA]</scope>
    <source>
        <strain evidence="3 4">AF10</strain>
    </source>
</reference>
<evidence type="ECO:0000256" key="1">
    <source>
        <dbReference type="ARBA" id="ARBA00006817"/>
    </source>
</evidence>
<name>A0A4Q0T4J6_9BACT</name>
<dbReference type="Pfam" id="PF08327">
    <property type="entry name" value="AHSA1"/>
    <property type="match status" value="1"/>
</dbReference>
<comment type="caution">
    <text evidence="3">The sequence shown here is derived from an EMBL/GenBank/DDBJ whole genome shotgun (WGS) entry which is preliminary data.</text>
</comment>
<organism evidence="3 4">
    <name type="scientific">Granulicella sibirica</name>
    <dbReference type="NCBI Taxonomy" id="2479048"/>
    <lineage>
        <taxon>Bacteria</taxon>
        <taxon>Pseudomonadati</taxon>
        <taxon>Acidobacteriota</taxon>
        <taxon>Terriglobia</taxon>
        <taxon>Terriglobales</taxon>
        <taxon>Acidobacteriaceae</taxon>
        <taxon>Granulicella</taxon>
    </lineage>
</organism>
<dbReference type="InterPro" id="IPR013538">
    <property type="entry name" value="ASHA1/2-like_C"/>
</dbReference>
<evidence type="ECO:0000259" key="2">
    <source>
        <dbReference type="Pfam" id="PF08327"/>
    </source>
</evidence>
<dbReference type="CDD" id="cd08898">
    <property type="entry name" value="SRPBCC_CalC_Aha1-like_5"/>
    <property type="match status" value="1"/>
</dbReference>
<dbReference type="InterPro" id="IPR023393">
    <property type="entry name" value="START-like_dom_sf"/>
</dbReference>
<dbReference type="SUPFAM" id="SSF55961">
    <property type="entry name" value="Bet v1-like"/>
    <property type="match status" value="1"/>
</dbReference>
<comment type="similarity">
    <text evidence="1">Belongs to the AHA1 family.</text>
</comment>
<accession>A0A4Q0T4J6</accession>
<gene>
    <name evidence="3" type="ORF">GRAN_1965</name>
</gene>
<dbReference type="OrthoDB" id="9800600at2"/>
<sequence>MEDRIQKQIDIAAPVARVWEALTDSRQFGEWFKVMVEGEFVAGKANRFRFSHAKYERLKFEIFIQAIEPVSYFAYTWHPYAIDPDIDYSNEPQTLVQFHLTETAEGTRLVVTESGFEKIPPGRYTDAFRMNTRGWEQQMENIRDYLVKTS</sequence>
<dbReference type="Proteomes" id="UP000289437">
    <property type="component" value="Unassembled WGS sequence"/>
</dbReference>
<evidence type="ECO:0000313" key="4">
    <source>
        <dbReference type="Proteomes" id="UP000289437"/>
    </source>
</evidence>
<dbReference type="EMBL" id="RDSM01000001">
    <property type="protein sequence ID" value="RXH58655.1"/>
    <property type="molecule type" value="Genomic_DNA"/>
</dbReference>
<evidence type="ECO:0000313" key="3">
    <source>
        <dbReference type="EMBL" id="RXH58655.1"/>
    </source>
</evidence>